<sequence>MGYAAIALATLGLGLGLTSRVWALLPIVMLVFLGTVTFSVEQGSGLLEATLVVVFAQIIIQSCYFIGLVVRTTFGPPRQPAMKLSNKASMQAFADVRTPRLRRHVA</sequence>
<organism evidence="2 3">
    <name type="scientific">Bradyrhizobium denitrificans</name>
    <dbReference type="NCBI Taxonomy" id="2734912"/>
    <lineage>
        <taxon>Bacteria</taxon>
        <taxon>Pseudomonadati</taxon>
        <taxon>Pseudomonadota</taxon>
        <taxon>Alphaproteobacteria</taxon>
        <taxon>Hyphomicrobiales</taxon>
        <taxon>Nitrobacteraceae</taxon>
        <taxon>Bradyrhizobium</taxon>
    </lineage>
</organism>
<protein>
    <submittedName>
        <fullName evidence="2">Uncharacterized protein</fullName>
    </submittedName>
</protein>
<keyword evidence="3" id="KW-1185">Reference proteome</keyword>
<feature type="transmembrane region" description="Helical" evidence="1">
    <location>
        <begin position="47"/>
        <end position="70"/>
    </location>
</feature>
<keyword evidence="1" id="KW-0472">Membrane</keyword>
<dbReference type="RefSeq" id="WP_012041329.1">
    <property type="nucleotide sequence ID" value="NZ_JAFCLK010000021.1"/>
</dbReference>
<evidence type="ECO:0000313" key="3">
    <source>
        <dbReference type="Proteomes" id="UP001314635"/>
    </source>
</evidence>
<dbReference type="Proteomes" id="UP001314635">
    <property type="component" value="Unassembled WGS sequence"/>
</dbReference>
<evidence type="ECO:0000313" key="2">
    <source>
        <dbReference type="EMBL" id="MBR1138436.1"/>
    </source>
</evidence>
<comment type="caution">
    <text evidence="2">The sequence shown here is derived from an EMBL/GenBank/DDBJ whole genome shotgun (WGS) entry which is preliminary data.</text>
</comment>
<reference evidence="3" key="1">
    <citation type="journal article" date="2021" name="ISME J.">
        <title>Evolutionary origin and ecological implication of a unique nif island in free-living Bradyrhizobium lineages.</title>
        <authorList>
            <person name="Tao J."/>
        </authorList>
    </citation>
    <scope>NUCLEOTIDE SEQUENCE [LARGE SCALE GENOMIC DNA]</scope>
    <source>
        <strain evidence="3">SZCCT0094</strain>
    </source>
</reference>
<name>A0ABS5GCW7_9BRAD</name>
<evidence type="ECO:0000256" key="1">
    <source>
        <dbReference type="SAM" id="Phobius"/>
    </source>
</evidence>
<dbReference type="EMBL" id="JAFCLK010000021">
    <property type="protein sequence ID" value="MBR1138436.1"/>
    <property type="molecule type" value="Genomic_DNA"/>
</dbReference>
<gene>
    <name evidence="2" type="ORF">JQ619_21950</name>
</gene>
<proteinExistence type="predicted"/>
<accession>A0ABS5GCW7</accession>
<keyword evidence="1" id="KW-0812">Transmembrane</keyword>
<keyword evidence="1" id="KW-1133">Transmembrane helix</keyword>